<gene>
    <name evidence="4" type="ORF">M427DRAFT_222853</name>
</gene>
<evidence type="ECO:0000256" key="2">
    <source>
        <dbReference type="ARBA" id="ARBA00023242"/>
    </source>
</evidence>
<comment type="subcellular location">
    <subcellularLocation>
        <location evidence="1">Nucleus</location>
    </subcellularLocation>
</comment>
<dbReference type="STRING" id="1344416.A0A139AN54"/>
<protein>
    <submittedName>
        <fullName evidence="4">MT-A70 protein</fullName>
    </submittedName>
</protein>
<dbReference type="GO" id="GO:0005634">
    <property type="term" value="C:nucleus"/>
    <property type="evidence" value="ECO:0007669"/>
    <property type="project" value="UniProtKB-SubCell"/>
</dbReference>
<dbReference type="InterPro" id="IPR045123">
    <property type="entry name" value="METTL14-like"/>
</dbReference>
<dbReference type="PANTHER" id="PTHR13107">
    <property type="entry name" value="N6-ADENOSINE-METHYLTRANSFERASE NON-CATALYTIC SUBUNIT"/>
    <property type="match status" value="1"/>
</dbReference>
<dbReference type="PANTHER" id="PTHR13107:SF0">
    <property type="entry name" value="N6-ADENOSINE-METHYLTRANSFERASE NON-CATALYTIC SUBUNIT"/>
    <property type="match status" value="1"/>
</dbReference>
<dbReference type="InterPro" id="IPR007757">
    <property type="entry name" value="MT-A70-like"/>
</dbReference>
<organism evidence="4 5">
    <name type="scientific">Gonapodya prolifera (strain JEL478)</name>
    <name type="common">Monoblepharis prolifera</name>
    <dbReference type="NCBI Taxonomy" id="1344416"/>
    <lineage>
        <taxon>Eukaryota</taxon>
        <taxon>Fungi</taxon>
        <taxon>Fungi incertae sedis</taxon>
        <taxon>Chytridiomycota</taxon>
        <taxon>Chytridiomycota incertae sedis</taxon>
        <taxon>Monoblepharidomycetes</taxon>
        <taxon>Monoblepharidales</taxon>
        <taxon>Gonapodyaceae</taxon>
        <taxon>Gonapodya</taxon>
    </lineage>
</organism>
<sequence>MAARIKPGEDIMWTFDEIAKLPIPDLAANPSFIFIWVGCAEGLDKGRELLNKWGELSSRSRRVSSDDTATCFLSKPLEGYRRAEDITWLKANRVRPDRSGLDDSSDAPTTDRGLVFRRSKEHCIMGIRGTVRRSTDTHFIHCNVDTDVIIAEDKPPGDTSKPEEIYHIIEHFCLGRRRLELFGTVSCGAPEESRDELCSVSGVLYVGFQHSTRLGHNWRGHIWDQL</sequence>
<dbReference type="Pfam" id="PF05063">
    <property type="entry name" value="MT-A70"/>
    <property type="match status" value="2"/>
</dbReference>
<name>A0A139AN54_GONPJ</name>
<comment type="similarity">
    <text evidence="3">Belongs to the MT-A70-like family.</text>
</comment>
<accession>A0A139AN54</accession>
<dbReference type="PROSITE" id="PS51143">
    <property type="entry name" value="MT_A70"/>
    <property type="match status" value="1"/>
</dbReference>
<proteinExistence type="inferred from homology"/>
<dbReference type="GO" id="GO:0003729">
    <property type="term" value="F:mRNA binding"/>
    <property type="evidence" value="ECO:0007669"/>
    <property type="project" value="TreeGrafter"/>
</dbReference>
<reference evidence="4 5" key="1">
    <citation type="journal article" date="2015" name="Genome Biol. Evol.">
        <title>Phylogenomic analyses indicate that early fungi evolved digesting cell walls of algal ancestors of land plants.</title>
        <authorList>
            <person name="Chang Y."/>
            <person name="Wang S."/>
            <person name="Sekimoto S."/>
            <person name="Aerts A.L."/>
            <person name="Choi C."/>
            <person name="Clum A."/>
            <person name="LaButti K.M."/>
            <person name="Lindquist E.A."/>
            <person name="Yee Ngan C."/>
            <person name="Ohm R.A."/>
            <person name="Salamov A.A."/>
            <person name="Grigoriev I.V."/>
            <person name="Spatafora J.W."/>
            <person name="Berbee M.L."/>
        </authorList>
    </citation>
    <scope>NUCLEOTIDE SEQUENCE [LARGE SCALE GENOMIC DNA]</scope>
    <source>
        <strain evidence="4 5">JEL478</strain>
    </source>
</reference>
<evidence type="ECO:0000313" key="4">
    <source>
        <dbReference type="EMBL" id="KXS18138.1"/>
    </source>
</evidence>
<dbReference type="OrthoDB" id="14833at2759"/>
<evidence type="ECO:0000256" key="3">
    <source>
        <dbReference type="PROSITE-ProRule" id="PRU00489"/>
    </source>
</evidence>
<dbReference type="EMBL" id="KQ965743">
    <property type="protein sequence ID" value="KXS18138.1"/>
    <property type="molecule type" value="Genomic_DNA"/>
</dbReference>
<evidence type="ECO:0000313" key="5">
    <source>
        <dbReference type="Proteomes" id="UP000070544"/>
    </source>
</evidence>
<dbReference type="GO" id="GO:0036396">
    <property type="term" value="C:RNA N6-methyladenosine methyltransferase complex"/>
    <property type="evidence" value="ECO:0007669"/>
    <property type="project" value="TreeGrafter"/>
</dbReference>
<keyword evidence="5" id="KW-1185">Reference proteome</keyword>
<dbReference type="Proteomes" id="UP000070544">
    <property type="component" value="Unassembled WGS sequence"/>
</dbReference>
<dbReference type="AlphaFoldDB" id="A0A139AN54"/>
<evidence type="ECO:0000256" key="1">
    <source>
        <dbReference type="ARBA" id="ARBA00004123"/>
    </source>
</evidence>
<keyword evidence="2" id="KW-0539">Nucleus</keyword>